<reference evidence="2" key="1">
    <citation type="submission" date="2020-11" db="EMBL/GenBank/DDBJ databases">
        <title>Multidrug resistant novel bacterium Savagea serpentis sp. nov., isolated from the scats of a vine snake (Ahaetulla nasuta).</title>
        <authorList>
            <person name="Venkata Ramana V."/>
            <person name="Vikas Patil S."/>
            <person name="Yogita Lugani V."/>
        </authorList>
    </citation>
    <scope>NUCLEOTIDE SEQUENCE</scope>
    <source>
        <strain evidence="2">SN6</strain>
    </source>
</reference>
<dbReference type="CDD" id="cd00009">
    <property type="entry name" value="AAA"/>
    <property type="match status" value="1"/>
</dbReference>
<evidence type="ECO:0000313" key="3">
    <source>
        <dbReference type="Proteomes" id="UP000622653"/>
    </source>
</evidence>
<dbReference type="EMBL" id="JADKPV010000003">
    <property type="protein sequence ID" value="MBF4501192.1"/>
    <property type="molecule type" value="Genomic_DNA"/>
</dbReference>
<keyword evidence="2" id="KW-0067">ATP-binding</keyword>
<feature type="domain" description="IstB-like ATP-binding" evidence="1">
    <location>
        <begin position="118"/>
        <end position="262"/>
    </location>
</feature>
<dbReference type="InterPro" id="IPR002611">
    <property type="entry name" value="IstB_ATP-bd"/>
</dbReference>
<sequence length="264" mass="30078">MKSVKELHPMLKIVTKEKIVETKKCKCNQVVQVVEIILPGGPRKGETAIINKGCKCEDLKLAKQAEITHAQVFLNNVSLVNDDLKQAAFENFEVIDSEFKRVRDVVYEFALHFDPKSESKQTFIFTGTYGIGKSHLAYATAKHVANIGYTAMFINLPQMLTKIKASYNQTSHFSETSLMNRITKVDLLILDDIGADNASTSEWGKTKLFEVLDSRLNKYNIYTTNLGSEELKRAIGERNLSRLMDQAEIFKMHGEDFRRRHLKK</sequence>
<dbReference type="Gene3D" id="3.40.50.300">
    <property type="entry name" value="P-loop containing nucleotide triphosphate hydrolases"/>
    <property type="match status" value="1"/>
</dbReference>
<dbReference type="Proteomes" id="UP000622653">
    <property type="component" value="Unassembled WGS sequence"/>
</dbReference>
<dbReference type="GO" id="GO:0006260">
    <property type="term" value="P:DNA replication"/>
    <property type="evidence" value="ECO:0007669"/>
    <property type="project" value="TreeGrafter"/>
</dbReference>
<keyword evidence="2" id="KW-0547">Nucleotide-binding</keyword>
<dbReference type="InterPro" id="IPR027417">
    <property type="entry name" value="P-loop_NTPase"/>
</dbReference>
<keyword evidence="3" id="KW-1185">Reference proteome</keyword>
<evidence type="ECO:0000259" key="1">
    <source>
        <dbReference type="Pfam" id="PF01695"/>
    </source>
</evidence>
<dbReference type="PANTHER" id="PTHR30050">
    <property type="entry name" value="CHROMOSOMAL REPLICATION INITIATOR PROTEIN DNAA"/>
    <property type="match status" value="1"/>
</dbReference>
<protein>
    <submittedName>
        <fullName evidence="2">ATP-binding protein</fullName>
    </submittedName>
</protein>
<dbReference type="GO" id="GO:0005524">
    <property type="term" value="F:ATP binding"/>
    <property type="evidence" value="ECO:0007669"/>
    <property type="project" value="UniProtKB-KW"/>
</dbReference>
<dbReference type="RefSeq" id="WP_194562681.1">
    <property type="nucleotide sequence ID" value="NZ_JADKPV010000003.1"/>
</dbReference>
<name>A0A8J7G4Q5_9BACL</name>
<comment type="caution">
    <text evidence="2">The sequence shown here is derived from an EMBL/GenBank/DDBJ whole genome shotgun (WGS) entry which is preliminary data.</text>
</comment>
<evidence type="ECO:0000313" key="2">
    <source>
        <dbReference type="EMBL" id="MBF4501192.1"/>
    </source>
</evidence>
<proteinExistence type="predicted"/>
<dbReference type="SUPFAM" id="SSF52540">
    <property type="entry name" value="P-loop containing nucleoside triphosphate hydrolases"/>
    <property type="match status" value="1"/>
</dbReference>
<dbReference type="PANTHER" id="PTHR30050:SF4">
    <property type="entry name" value="ATP-BINDING PROTEIN RV3427C IN INSERTION SEQUENCE-RELATED"/>
    <property type="match status" value="1"/>
</dbReference>
<dbReference type="Pfam" id="PF01695">
    <property type="entry name" value="IstB_IS21"/>
    <property type="match status" value="1"/>
</dbReference>
<accession>A0A8J7G4Q5</accession>
<gene>
    <name evidence="2" type="ORF">IRY55_07440</name>
</gene>
<organism evidence="2 3">
    <name type="scientific">Savagea serpentis</name>
    <dbReference type="NCBI Taxonomy" id="2785297"/>
    <lineage>
        <taxon>Bacteria</taxon>
        <taxon>Bacillati</taxon>
        <taxon>Bacillota</taxon>
        <taxon>Bacilli</taxon>
        <taxon>Bacillales</taxon>
        <taxon>Caryophanaceae</taxon>
        <taxon>Savagea</taxon>
    </lineage>
</organism>
<dbReference type="AlphaFoldDB" id="A0A8J7G4Q5"/>